<dbReference type="InterPro" id="IPR012925">
    <property type="entry name" value="TipAS_dom"/>
</dbReference>
<keyword evidence="7" id="KW-1185">Reference proteome</keyword>
<dbReference type="EMBL" id="JAVKGT010000006">
    <property type="protein sequence ID" value="MDR5711161.1"/>
    <property type="molecule type" value="Genomic_DNA"/>
</dbReference>
<evidence type="ECO:0000256" key="1">
    <source>
        <dbReference type="ARBA" id="ARBA00023015"/>
    </source>
</evidence>
<accession>A0ABU1FSP8</accession>
<dbReference type="PANTHER" id="PTHR30204:SF90">
    <property type="entry name" value="HTH-TYPE TRANSCRIPTIONAL ACTIVATOR MTA"/>
    <property type="match status" value="1"/>
</dbReference>
<dbReference type="InterPro" id="IPR009061">
    <property type="entry name" value="DNA-bd_dom_put_sf"/>
</dbReference>
<dbReference type="PANTHER" id="PTHR30204">
    <property type="entry name" value="REDOX-CYCLING DRUG-SENSING TRANSCRIPTIONAL ACTIVATOR SOXR"/>
    <property type="match status" value="1"/>
</dbReference>
<evidence type="ECO:0000256" key="2">
    <source>
        <dbReference type="ARBA" id="ARBA00023125"/>
    </source>
</evidence>
<dbReference type="InterPro" id="IPR000551">
    <property type="entry name" value="MerR-type_HTH_dom"/>
</dbReference>
<evidence type="ECO:0000256" key="3">
    <source>
        <dbReference type="ARBA" id="ARBA00023159"/>
    </source>
</evidence>
<gene>
    <name evidence="6" type="ORF">RH857_03270</name>
</gene>
<dbReference type="SUPFAM" id="SSF46955">
    <property type="entry name" value="Putative DNA-binding domain"/>
    <property type="match status" value="1"/>
</dbReference>
<dbReference type="RefSeq" id="WP_310536548.1">
    <property type="nucleotide sequence ID" value="NZ_BAAAOC010000092.1"/>
</dbReference>
<dbReference type="Pfam" id="PF07739">
    <property type="entry name" value="TipAS"/>
    <property type="match status" value="1"/>
</dbReference>
<keyword evidence="1" id="KW-0805">Transcription regulation</keyword>
<evidence type="ECO:0000313" key="7">
    <source>
        <dbReference type="Proteomes" id="UP001260872"/>
    </source>
</evidence>
<protein>
    <submittedName>
        <fullName evidence="6">MerR family transcriptional regulator</fullName>
    </submittedName>
</protein>
<dbReference type="Gene3D" id="1.10.490.50">
    <property type="entry name" value="Antibiotic binding domain of TipA-like multidrug resistance regulators"/>
    <property type="match status" value="1"/>
</dbReference>
<name>A0ABU1FSP8_9MICC</name>
<dbReference type="PROSITE" id="PS50937">
    <property type="entry name" value="HTH_MERR_2"/>
    <property type="match status" value="1"/>
</dbReference>
<dbReference type="CDD" id="cd01106">
    <property type="entry name" value="HTH_TipAL-Mta"/>
    <property type="match status" value="1"/>
</dbReference>
<sequence length="266" mass="29873">MRAVSEGDQSQEWSIQEIARLTGTTSRTLRHYDQIGLLPPSRVGFNGYRHYNAQSLLRLQRILLLRQMGLGLPEIARALEGDSSDQAAQTQVLREHLQALCSEQQRLGRQIASVQHTITTLEGGGELMADTMFDGFNHTQHKDEVIQRWGADAWKRSNTWWEGLSAEEKQRFTDDVESLNAAWRSAADDGVAPDSDRAQDLASRHVAWLDRVPSAPRTDGRLDPAYLLGLAEMYVADERFAANYGGAEGAQLVRDALTEWVRRSRS</sequence>
<evidence type="ECO:0000313" key="6">
    <source>
        <dbReference type="EMBL" id="MDR5711161.1"/>
    </source>
</evidence>
<dbReference type="Gene3D" id="1.10.1660.10">
    <property type="match status" value="1"/>
</dbReference>
<reference evidence="7" key="1">
    <citation type="submission" date="2023-07" db="EMBL/GenBank/DDBJ databases">
        <title>Description of three actinobacteria isolated from air of manufacturing shop in a pharmaceutical factory.</title>
        <authorList>
            <person name="Zhang D.-F."/>
        </authorList>
    </citation>
    <scope>NUCLEOTIDE SEQUENCE [LARGE SCALE GENOMIC DNA]</scope>
    <source>
        <strain evidence="7">CCTCC AB 207010</strain>
    </source>
</reference>
<keyword evidence="4" id="KW-0804">Transcription</keyword>
<feature type="domain" description="HTH merR-type" evidence="5">
    <location>
        <begin position="12"/>
        <end position="81"/>
    </location>
</feature>
<evidence type="ECO:0000259" key="5">
    <source>
        <dbReference type="PROSITE" id="PS50937"/>
    </source>
</evidence>
<dbReference type="Pfam" id="PF13411">
    <property type="entry name" value="MerR_1"/>
    <property type="match status" value="1"/>
</dbReference>
<dbReference type="SMART" id="SM00422">
    <property type="entry name" value="HTH_MERR"/>
    <property type="match status" value="1"/>
</dbReference>
<keyword evidence="3" id="KW-0010">Activator</keyword>
<organism evidence="6 7">
    <name type="scientific">Nesterenkonia flava</name>
    <dbReference type="NCBI Taxonomy" id="469799"/>
    <lineage>
        <taxon>Bacteria</taxon>
        <taxon>Bacillati</taxon>
        <taxon>Actinomycetota</taxon>
        <taxon>Actinomycetes</taxon>
        <taxon>Micrococcales</taxon>
        <taxon>Micrococcaceae</taxon>
        <taxon>Nesterenkonia</taxon>
    </lineage>
</organism>
<dbReference type="InterPro" id="IPR047057">
    <property type="entry name" value="MerR_fam"/>
</dbReference>
<dbReference type="Proteomes" id="UP001260872">
    <property type="component" value="Unassembled WGS sequence"/>
</dbReference>
<evidence type="ECO:0000256" key="4">
    <source>
        <dbReference type="ARBA" id="ARBA00023163"/>
    </source>
</evidence>
<dbReference type="InterPro" id="IPR036244">
    <property type="entry name" value="TipA-like_antibiotic-bd"/>
</dbReference>
<proteinExistence type="predicted"/>
<keyword evidence="2" id="KW-0238">DNA-binding</keyword>
<dbReference type="SUPFAM" id="SSF89082">
    <property type="entry name" value="Antibiotic binding domain of TipA-like multidrug resistance regulators"/>
    <property type="match status" value="1"/>
</dbReference>
<comment type="caution">
    <text evidence="6">The sequence shown here is derived from an EMBL/GenBank/DDBJ whole genome shotgun (WGS) entry which is preliminary data.</text>
</comment>